<keyword evidence="5" id="KW-1185">Reference proteome</keyword>
<dbReference type="Proteomes" id="UP000504634">
    <property type="component" value="Unplaced"/>
</dbReference>
<dbReference type="PANTHER" id="PTHR44229">
    <property type="entry name" value="15-HYDROXYPROSTAGLANDIN DEHYDROGENASE [NAD(+)]"/>
    <property type="match status" value="1"/>
</dbReference>
<evidence type="ECO:0000313" key="6">
    <source>
        <dbReference type="RefSeq" id="XP_030385830.1"/>
    </source>
</evidence>
<dbReference type="PRINTS" id="PR01167">
    <property type="entry name" value="INSADHFAMILY"/>
</dbReference>
<dbReference type="PANTHER" id="PTHR44229:SF8">
    <property type="entry name" value="ALCOHOL DEHYDROGENASE-RELATED"/>
    <property type="match status" value="1"/>
</dbReference>
<dbReference type="PRINTS" id="PR01169">
    <property type="entry name" value="CERATITISADH"/>
</dbReference>
<evidence type="ECO:0000256" key="3">
    <source>
        <dbReference type="ARBA" id="ARBA00072358"/>
    </source>
</evidence>
<dbReference type="GeneID" id="115632724"/>
<organism evidence="5 6">
    <name type="scientific">Drosophila lebanonensis</name>
    <name type="common">Fruit fly</name>
    <name type="synonym">Scaptodrosophila lebanonensis</name>
    <dbReference type="NCBI Taxonomy" id="7225"/>
    <lineage>
        <taxon>Eukaryota</taxon>
        <taxon>Metazoa</taxon>
        <taxon>Ecdysozoa</taxon>
        <taxon>Arthropoda</taxon>
        <taxon>Hexapoda</taxon>
        <taxon>Insecta</taxon>
        <taxon>Pterygota</taxon>
        <taxon>Neoptera</taxon>
        <taxon>Endopterygota</taxon>
        <taxon>Diptera</taxon>
        <taxon>Brachycera</taxon>
        <taxon>Muscomorpha</taxon>
        <taxon>Ephydroidea</taxon>
        <taxon>Drosophilidae</taxon>
        <taxon>Scaptodrosophila</taxon>
    </lineage>
</organism>
<dbReference type="InterPro" id="IPR020904">
    <property type="entry name" value="Sc_DH/Rdtase_CS"/>
</dbReference>
<dbReference type="InterPro" id="IPR002347">
    <property type="entry name" value="SDR_fam"/>
</dbReference>
<dbReference type="PRINTS" id="PR00080">
    <property type="entry name" value="SDRFAMILY"/>
</dbReference>
<gene>
    <name evidence="6" type="primary">LOC115632724</name>
</gene>
<dbReference type="AlphaFoldDB" id="A0A6J2UCM4"/>
<proteinExistence type="inferred from homology"/>
<reference evidence="6" key="1">
    <citation type="submission" date="2025-08" db="UniProtKB">
        <authorList>
            <consortium name="RefSeq"/>
        </authorList>
    </citation>
    <scope>IDENTIFICATION</scope>
    <source>
        <strain evidence="6">11010-0011.00</strain>
        <tissue evidence="6">Whole body</tissue>
    </source>
</reference>
<dbReference type="PROSITE" id="PS00061">
    <property type="entry name" value="ADH_SHORT"/>
    <property type="match status" value="1"/>
</dbReference>
<dbReference type="InterPro" id="IPR036291">
    <property type="entry name" value="NAD(P)-bd_dom_sf"/>
</dbReference>
<dbReference type="FunFam" id="3.40.50.720:FF:000149">
    <property type="entry name" value="15-hydroxyprostaglandin dehydrogenase [NAD(+)]"/>
    <property type="match status" value="1"/>
</dbReference>
<evidence type="ECO:0000256" key="2">
    <source>
        <dbReference type="ARBA" id="ARBA00023002"/>
    </source>
</evidence>
<dbReference type="Gene3D" id="3.40.50.720">
    <property type="entry name" value="NAD(P)-binding Rossmann-like Domain"/>
    <property type="match status" value="1"/>
</dbReference>
<name>A0A6J2UCM4_DROLE</name>
<dbReference type="InterPro" id="IPR002426">
    <property type="entry name" value="ADH_Ceratitis-type"/>
</dbReference>
<protein>
    <recommendedName>
        <fullName evidence="3">Fat body protein 2</fullName>
    </recommendedName>
</protein>
<keyword evidence="2" id="KW-0560">Oxidoreductase</keyword>
<evidence type="ECO:0000313" key="5">
    <source>
        <dbReference type="Proteomes" id="UP000504634"/>
    </source>
</evidence>
<accession>A0A6J2UCM4</accession>
<dbReference type="GO" id="GO:0004022">
    <property type="term" value="F:alcohol dehydrogenase (NAD+) activity"/>
    <property type="evidence" value="ECO:0007669"/>
    <property type="project" value="InterPro"/>
</dbReference>
<evidence type="ECO:0000256" key="4">
    <source>
        <dbReference type="RuleBase" id="RU000363"/>
    </source>
</evidence>
<evidence type="ECO:0000256" key="1">
    <source>
        <dbReference type="ARBA" id="ARBA00006484"/>
    </source>
</evidence>
<dbReference type="GO" id="GO:0005737">
    <property type="term" value="C:cytoplasm"/>
    <property type="evidence" value="ECO:0007669"/>
    <property type="project" value="TreeGrafter"/>
</dbReference>
<comment type="similarity">
    <text evidence="1 4">Belongs to the short-chain dehydrogenases/reductases (SDR) family.</text>
</comment>
<dbReference type="Pfam" id="PF00106">
    <property type="entry name" value="adh_short"/>
    <property type="match status" value="1"/>
</dbReference>
<dbReference type="RefSeq" id="XP_030385830.1">
    <property type="nucleotide sequence ID" value="XM_030529970.1"/>
</dbReference>
<dbReference type="SUPFAM" id="SSF51735">
    <property type="entry name" value="NAD(P)-binding Rossmann-fold domains"/>
    <property type="match status" value="1"/>
</dbReference>
<dbReference type="OrthoDB" id="417891at2759"/>
<sequence>MDLAGKNVVYLGGFGGIGQRSVPELLERQVKTLAIFDLNENLSLLGGWQATYKNVNIFYQKMDITKKTEIEAAYKSTIQRVGHIDLVVNGCGLMNDRSPELCIQINLMGVINSSLIALEHMDKAQGGKGGLIVNFSSVAGLQPTPMVAIYSTAKSGVTTFTRALGNPFYYAHSGVGFITVCPGFTDTPLLDDIANKTTFLYSTPMNDAYAKAKKQSPEECARNLIRVIEQGKNGEVWILDLGEMKQANFSELWHPVLED</sequence>